<dbReference type="EMBL" id="AZJI01000001">
    <property type="protein sequence ID" value="ETD25078.1"/>
    <property type="molecule type" value="Genomic_DNA"/>
</dbReference>
<feature type="domain" description="Beta-ketoacyl synthase-like N-terminal" evidence="1">
    <location>
        <begin position="91"/>
        <end position="208"/>
    </location>
</feature>
<dbReference type="Pfam" id="PF13723">
    <property type="entry name" value="Ketoacyl-synt_2"/>
    <property type="match status" value="1"/>
</dbReference>
<dbReference type="RefSeq" id="WP_023927093.1">
    <property type="nucleotide sequence ID" value="NZ_KI669454.1"/>
</dbReference>
<evidence type="ECO:0000313" key="3">
    <source>
        <dbReference type="Proteomes" id="UP000018731"/>
    </source>
</evidence>
<dbReference type="InterPro" id="IPR014030">
    <property type="entry name" value="Ketoacyl_synth_N"/>
</dbReference>
<dbReference type="HOGENOM" id="CLU_771100_0_0_7"/>
<comment type="caution">
    <text evidence="2">The sequence shown here is derived from an EMBL/GenBank/DDBJ whole genome shotgun (WGS) entry which is preliminary data.</text>
</comment>
<gene>
    <name evidence="2" type="ORF">HMPREF2086_00413</name>
</gene>
<evidence type="ECO:0000313" key="2">
    <source>
        <dbReference type="EMBL" id="ETD25078.1"/>
    </source>
</evidence>
<dbReference type="Proteomes" id="UP000018731">
    <property type="component" value="Unassembled WGS sequence"/>
</dbReference>
<keyword evidence="3" id="KW-1185">Reference proteome</keyword>
<evidence type="ECO:0000259" key="1">
    <source>
        <dbReference type="Pfam" id="PF13723"/>
    </source>
</evidence>
<sequence length="359" mass="40077">MRFWIFGLNATTSTTNTKQAHISGYYSIENEKMYVIILAKISKTFGSKMNKLHFIINDISAIISPNVDLPSLIASQKSQNQNTLDFAQLQSYKADFALSHLSPLERRRLSNASKCVFSLLQPKINEWNLGSIPIVFSSTLGEINRCFSMLLSLQDSYLLSPTSFSMSVLNSTPALLAIAHNNNAEISAISANPSLEYAMINAYVRLQEITYKEAINKESANKNAEHTNKVLVLSYYEGLAREYLAYKAQSPNTLPKNAPNKQNPQKNVPDFLLLAALVSLPNQPHKTDSDTDKKAFYATLEINKPHTKAPSPNDLEIILSELDLLAATNTLSKKDAPKNISYSIDNDSFKWHIELQNAK</sequence>
<dbReference type="AlphaFoldDB" id="V8CCE8"/>
<reference evidence="2 3" key="1">
    <citation type="journal article" date="2014" name="Genome Announc.">
        <title>Draft genome sequences of six enterohepatic helicobacter species isolated from humans and one from rhesus macaques.</title>
        <authorList>
            <person name="Shen Z."/>
            <person name="Sheh A."/>
            <person name="Young S.K."/>
            <person name="Abouelliel A."/>
            <person name="Ward D.V."/>
            <person name="Earl A.M."/>
            <person name="Fox J.G."/>
        </authorList>
    </citation>
    <scope>NUCLEOTIDE SEQUENCE [LARGE SCALE GENOMIC DNA]</scope>
    <source>
        <strain evidence="2 3">MIT 99-5501</strain>
    </source>
</reference>
<dbReference type="PATRIC" id="fig|1357400.3.peg.559"/>
<dbReference type="eggNOG" id="COG0304">
    <property type="taxonomic scope" value="Bacteria"/>
</dbReference>
<organism evidence="2 3">
    <name type="scientific">Helicobacter macacae MIT 99-5501</name>
    <dbReference type="NCBI Taxonomy" id="1357400"/>
    <lineage>
        <taxon>Bacteria</taxon>
        <taxon>Pseudomonadati</taxon>
        <taxon>Campylobacterota</taxon>
        <taxon>Epsilonproteobacteria</taxon>
        <taxon>Campylobacterales</taxon>
        <taxon>Helicobacteraceae</taxon>
        <taxon>Helicobacter</taxon>
    </lineage>
</organism>
<name>V8CCE8_9HELI</name>
<dbReference type="STRING" id="1357400.HMPREF2086_00413"/>
<accession>V8CCE8</accession>
<proteinExistence type="predicted"/>
<dbReference type="OrthoDB" id="9798676at2"/>
<protein>
    <recommendedName>
        <fullName evidence="1">Beta-ketoacyl synthase-like N-terminal domain-containing protein</fullName>
    </recommendedName>
</protein>